<dbReference type="InterPro" id="IPR036390">
    <property type="entry name" value="WH_DNA-bd_sf"/>
</dbReference>
<evidence type="ECO:0000259" key="2">
    <source>
        <dbReference type="Pfam" id="PF24042"/>
    </source>
</evidence>
<proteinExistence type="predicted"/>
<organism evidence="3 4">
    <name type="scientific">Natronosalvus hydrolyticus</name>
    <dbReference type="NCBI Taxonomy" id="2979988"/>
    <lineage>
        <taxon>Archaea</taxon>
        <taxon>Methanobacteriati</taxon>
        <taxon>Methanobacteriota</taxon>
        <taxon>Stenosarchaea group</taxon>
        <taxon>Halobacteria</taxon>
        <taxon>Halobacteriales</taxon>
        <taxon>Natrialbaceae</taxon>
        <taxon>Natronosalvus</taxon>
    </lineage>
</organism>
<feature type="domain" description="DUF7347" evidence="1">
    <location>
        <begin position="9"/>
        <end position="98"/>
    </location>
</feature>
<dbReference type="EMBL" id="JAOPJZ010000008">
    <property type="protein sequence ID" value="MCU4752671.1"/>
    <property type="molecule type" value="Genomic_DNA"/>
</dbReference>
<dbReference type="Proteomes" id="UP001321047">
    <property type="component" value="Unassembled WGS sequence"/>
</dbReference>
<dbReference type="InterPro" id="IPR055771">
    <property type="entry name" value="DUF7347"/>
</dbReference>
<sequence length="313" mass="34420">MDDPITEDALFKLLGNDTRMAILEALWAEFDIELYMLGSQVPMPFSELRAAAGVEDVGNFNYHLRQLEGQIVHVVTDETGETSGYVLSPLGFSLFHAIEGHTAFDYQAIEATRLEEACPFCTGRLEAEYEREILAVRCLDCEAHGGGSLSRVRVQAGSTVADIREVLDLSVLAMLSSFTAGRFGRCRSCHAPVELALMTAETHPDVLAANRSEAVCRVRCDSCGAGGFGPLYEYALAAPSLQTFFSSHGLGPTAGLWSYRLEVLRRLEERIVNTEPVVVAYCFRIDGDDHRLHISRSSDGLDITEQTVEDMSE</sequence>
<evidence type="ECO:0000313" key="4">
    <source>
        <dbReference type="Proteomes" id="UP001321047"/>
    </source>
</evidence>
<protein>
    <submittedName>
        <fullName evidence="3">Helix-turn-helix domain-containing protein</fullName>
    </submittedName>
</protein>
<dbReference type="SUPFAM" id="SSF46785">
    <property type="entry name" value="Winged helix' DNA-binding domain"/>
    <property type="match status" value="1"/>
</dbReference>
<keyword evidence="4" id="KW-1185">Reference proteome</keyword>
<dbReference type="Pfam" id="PF24038">
    <property type="entry name" value="DUF7347"/>
    <property type="match status" value="1"/>
</dbReference>
<reference evidence="3 4" key="1">
    <citation type="submission" date="2022-09" db="EMBL/GenBank/DDBJ databases">
        <title>Enrichment on poylsaccharides allowed isolation of novel metabolic and taxonomic groups of Haloarchaea.</title>
        <authorList>
            <person name="Sorokin D.Y."/>
            <person name="Elcheninov A.G."/>
            <person name="Khizhniak T.V."/>
            <person name="Kolganova T.V."/>
            <person name="Kublanov I.V."/>
        </authorList>
    </citation>
    <scope>NUCLEOTIDE SEQUENCE [LARGE SCALE GENOMIC DNA]</scope>
    <source>
        <strain evidence="3 4">AArc-curdl1</strain>
    </source>
</reference>
<comment type="caution">
    <text evidence="3">The sequence shown here is derived from an EMBL/GenBank/DDBJ whole genome shotgun (WGS) entry which is preliminary data.</text>
</comment>
<dbReference type="Pfam" id="PF24042">
    <property type="entry name" value="DUF7351"/>
    <property type="match status" value="1"/>
</dbReference>
<evidence type="ECO:0000313" key="3">
    <source>
        <dbReference type="EMBL" id="MCU4752671.1"/>
    </source>
</evidence>
<accession>A0AAP2Z8I5</accession>
<gene>
    <name evidence="3" type="ORF">OB919_11910</name>
</gene>
<dbReference type="AlphaFoldDB" id="A0AAP2Z8I5"/>
<name>A0AAP2Z8I5_9EURY</name>
<feature type="domain" description="DUF7351" evidence="2">
    <location>
        <begin position="116"/>
        <end position="295"/>
    </location>
</feature>
<dbReference type="InterPro" id="IPR055775">
    <property type="entry name" value="DUF7351"/>
</dbReference>
<dbReference type="RefSeq" id="WP_342808999.1">
    <property type="nucleotide sequence ID" value="NZ_JAOPJZ010000008.1"/>
</dbReference>
<evidence type="ECO:0000259" key="1">
    <source>
        <dbReference type="Pfam" id="PF24038"/>
    </source>
</evidence>